<dbReference type="Proteomes" id="UP001286456">
    <property type="component" value="Unassembled WGS sequence"/>
</dbReference>
<comment type="caution">
    <text evidence="3">The sequence shown here is derived from an EMBL/GenBank/DDBJ whole genome shotgun (WGS) entry which is preliminary data.</text>
</comment>
<evidence type="ECO:0000313" key="4">
    <source>
        <dbReference type="Proteomes" id="UP001286456"/>
    </source>
</evidence>
<reference evidence="3" key="2">
    <citation type="submission" date="2023-06" db="EMBL/GenBank/DDBJ databases">
        <authorList>
            <consortium name="Lawrence Berkeley National Laboratory"/>
            <person name="Haridas S."/>
            <person name="Hensen N."/>
            <person name="Bonometti L."/>
            <person name="Westerberg I."/>
            <person name="Brannstrom I.O."/>
            <person name="Guillou S."/>
            <person name="Cros-Aarteil S."/>
            <person name="Calhoun S."/>
            <person name="Kuo A."/>
            <person name="Mondo S."/>
            <person name="Pangilinan J."/>
            <person name="Riley R."/>
            <person name="Labutti K."/>
            <person name="Andreopoulos B."/>
            <person name="Lipzen A."/>
            <person name="Chen C."/>
            <person name="Yanf M."/>
            <person name="Daum C."/>
            <person name="Ng V."/>
            <person name="Clum A."/>
            <person name="Steindorff A."/>
            <person name="Ohm R."/>
            <person name="Martin F."/>
            <person name="Silar P."/>
            <person name="Natvig D."/>
            <person name="Lalanne C."/>
            <person name="Gautier V."/>
            <person name="Ament-Velasquez S.L."/>
            <person name="Kruys A."/>
            <person name="Hutchinson M.I."/>
            <person name="Powell A.J."/>
            <person name="Barry K."/>
            <person name="Miller A.N."/>
            <person name="Grigoriev I.V."/>
            <person name="Debuchy R."/>
            <person name="Gladieux P."/>
            <person name="Thoren M.H."/>
            <person name="Johannesson H."/>
        </authorList>
    </citation>
    <scope>NUCLEOTIDE SEQUENCE</scope>
    <source>
        <strain evidence="3">SMH4131-1</strain>
    </source>
</reference>
<keyword evidence="4" id="KW-1185">Reference proteome</keyword>
<organism evidence="3 4">
    <name type="scientific">Cercophora scortea</name>
    <dbReference type="NCBI Taxonomy" id="314031"/>
    <lineage>
        <taxon>Eukaryota</taxon>
        <taxon>Fungi</taxon>
        <taxon>Dikarya</taxon>
        <taxon>Ascomycota</taxon>
        <taxon>Pezizomycotina</taxon>
        <taxon>Sordariomycetes</taxon>
        <taxon>Sordariomycetidae</taxon>
        <taxon>Sordariales</taxon>
        <taxon>Lasiosphaeriaceae</taxon>
        <taxon>Cercophora</taxon>
    </lineage>
</organism>
<evidence type="ECO:0000313" key="3">
    <source>
        <dbReference type="EMBL" id="KAK3317773.1"/>
    </source>
</evidence>
<evidence type="ECO:0008006" key="5">
    <source>
        <dbReference type="Google" id="ProtNLM"/>
    </source>
</evidence>
<dbReference type="AlphaFoldDB" id="A0AAE0I376"/>
<name>A0AAE0I376_9PEZI</name>
<evidence type="ECO:0000256" key="1">
    <source>
        <dbReference type="SAM" id="MobiDB-lite"/>
    </source>
</evidence>
<feature type="chain" id="PRO_5042111138" description="Secreted protein" evidence="2">
    <location>
        <begin position="19"/>
        <end position="123"/>
    </location>
</feature>
<proteinExistence type="predicted"/>
<feature type="region of interest" description="Disordered" evidence="1">
    <location>
        <begin position="99"/>
        <end position="123"/>
    </location>
</feature>
<reference evidence="3" key="1">
    <citation type="journal article" date="2023" name="Mol. Phylogenet. Evol.">
        <title>Genome-scale phylogeny and comparative genomics of the fungal order Sordariales.</title>
        <authorList>
            <person name="Hensen N."/>
            <person name="Bonometti L."/>
            <person name="Westerberg I."/>
            <person name="Brannstrom I.O."/>
            <person name="Guillou S."/>
            <person name="Cros-Aarteil S."/>
            <person name="Calhoun S."/>
            <person name="Haridas S."/>
            <person name="Kuo A."/>
            <person name="Mondo S."/>
            <person name="Pangilinan J."/>
            <person name="Riley R."/>
            <person name="LaButti K."/>
            <person name="Andreopoulos B."/>
            <person name="Lipzen A."/>
            <person name="Chen C."/>
            <person name="Yan M."/>
            <person name="Daum C."/>
            <person name="Ng V."/>
            <person name="Clum A."/>
            <person name="Steindorff A."/>
            <person name="Ohm R.A."/>
            <person name="Martin F."/>
            <person name="Silar P."/>
            <person name="Natvig D.O."/>
            <person name="Lalanne C."/>
            <person name="Gautier V."/>
            <person name="Ament-Velasquez S.L."/>
            <person name="Kruys A."/>
            <person name="Hutchinson M.I."/>
            <person name="Powell A.J."/>
            <person name="Barry K."/>
            <person name="Miller A.N."/>
            <person name="Grigoriev I.V."/>
            <person name="Debuchy R."/>
            <person name="Gladieux P."/>
            <person name="Hiltunen Thoren M."/>
            <person name="Johannesson H."/>
        </authorList>
    </citation>
    <scope>NUCLEOTIDE SEQUENCE</scope>
    <source>
        <strain evidence="3">SMH4131-1</strain>
    </source>
</reference>
<accession>A0AAE0I376</accession>
<sequence>MCMCVCVCGWTMCVGVECGTVDCGSRRLIRLTAGRTSRLPALRCVARRGGMMEGSRGVHGKRRTRSSELEVERKDGWMDGSLTPSAIAPALYSTAIADSHVKHRRRRQQPTTARATRQRQWLR</sequence>
<protein>
    <recommendedName>
        <fullName evidence="5">Secreted protein</fullName>
    </recommendedName>
</protein>
<evidence type="ECO:0000256" key="2">
    <source>
        <dbReference type="SAM" id="SignalP"/>
    </source>
</evidence>
<dbReference type="EMBL" id="JAUEPO010000007">
    <property type="protein sequence ID" value="KAK3317773.1"/>
    <property type="molecule type" value="Genomic_DNA"/>
</dbReference>
<feature type="signal peptide" evidence="2">
    <location>
        <begin position="1"/>
        <end position="18"/>
    </location>
</feature>
<keyword evidence="2" id="KW-0732">Signal</keyword>
<gene>
    <name evidence="3" type="ORF">B0T19DRAFT_435553</name>
</gene>